<evidence type="ECO:0000259" key="2">
    <source>
        <dbReference type="Pfam" id="PF08241"/>
    </source>
</evidence>
<gene>
    <name evidence="3" type="ORF">I2488_13870</name>
</gene>
<dbReference type="InterPro" id="IPR013216">
    <property type="entry name" value="Methyltransf_11"/>
</dbReference>
<dbReference type="Proteomes" id="UP000600799">
    <property type="component" value="Unassembled WGS sequence"/>
</dbReference>
<evidence type="ECO:0000256" key="1">
    <source>
        <dbReference type="SAM" id="Phobius"/>
    </source>
</evidence>
<comment type="caution">
    <text evidence="3">The sequence shown here is derived from an EMBL/GenBank/DDBJ whole genome shotgun (WGS) entry which is preliminary data.</text>
</comment>
<dbReference type="SUPFAM" id="SSF53335">
    <property type="entry name" value="S-adenosyl-L-methionine-dependent methyltransferases"/>
    <property type="match status" value="1"/>
</dbReference>
<keyword evidence="3" id="KW-0808">Transferase</keyword>
<dbReference type="GO" id="GO:0032259">
    <property type="term" value="P:methylation"/>
    <property type="evidence" value="ECO:0007669"/>
    <property type="project" value="UniProtKB-KW"/>
</dbReference>
<feature type="transmembrane region" description="Helical" evidence="1">
    <location>
        <begin position="6"/>
        <end position="24"/>
    </location>
</feature>
<dbReference type="InterPro" id="IPR029063">
    <property type="entry name" value="SAM-dependent_MTases_sf"/>
</dbReference>
<dbReference type="GO" id="GO:0008168">
    <property type="term" value="F:methyltransferase activity"/>
    <property type="evidence" value="ECO:0007669"/>
    <property type="project" value="UniProtKB-KW"/>
</dbReference>
<name>A0ABS0HIL5_9SPHN</name>
<reference evidence="3 4" key="1">
    <citation type="submission" date="2020-11" db="EMBL/GenBank/DDBJ databases">
        <title>The genome sequence of Novosphingobium sp. 1Y9A.</title>
        <authorList>
            <person name="Liu Y."/>
        </authorList>
    </citation>
    <scope>NUCLEOTIDE SEQUENCE [LARGE SCALE GENOMIC DNA]</scope>
    <source>
        <strain evidence="3 4">1Y9A</strain>
    </source>
</reference>
<keyword evidence="1" id="KW-1133">Transmembrane helix</keyword>
<evidence type="ECO:0000313" key="3">
    <source>
        <dbReference type="EMBL" id="MBF9152095.1"/>
    </source>
</evidence>
<dbReference type="PANTHER" id="PTHR43591">
    <property type="entry name" value="METHYLTRANSFERASE"/>
    <property type="match status" value="1"/>
</dbReference>
<dbReference type="EMBL" id="JADQDC010000009">
    <property type="protein sequence ID" value="MBF9152095.1"/>
    <property type="molecule type" value="Genomic_DNA"/>
</dbReference>
<dbReference type="Gene3D" id="3.40.50.150">
    <property type="entry name" value="Vaccinia Virus protein VP39"/>
    <property type="match status" value="1"/>
</dbReference>
<organism evidence="3 4">
    <name type="scientific">Novosphingobium jiangmenense</name>
    <dbReference type="NCBI Taxonomy" id="2791981"/>
    <lineage>
        <taxon>Bacteria</taxon>
        <taxon>Pseudomonadati</taxon>
        <taxon>Pseudomonadota</taxon>
        <taxon>Alphaproteobacteria</taxon>
        <taxon>Sphingomonadales</taxon>
        <taxon>Sphingomonadaceae</taxon>
        <taxon>Novosphingobium</taxon>
    </lineage>
</organism>
<keyword evidence="4" id="KW-1185">Reference proteome</keyword>
<keyword evidence="1" id="KW-0472">Membrane</keyword>
<protein>
    <submittedName>
        <fullName evidence="3">Class I SAM-dependent methyltransferase</fullName>
    </submittedName>
</protein>
<dbReference type="PANTHER" id="PTHR43591:SF24">
    <property type="entry name" value="2-METHOXY-6-POLYPRENYL-1,4-BENZOQUINOL METHYLASE, MITOCHONDRIAL"/>
    <property type="match status" value="1"/>
</dbReference>
<keyword evidence="1" id="KW-0812">Transmembrane</keyword>
<accession>A0ABS0HIL5</accession>
<proteinExistence type="predicted"/>
<dbReference type="Pfam" id="PF08241">
    <property type="entry name" value="Methyltransf_11"/>
    <property type="match status" value="1"/>
</dbReference>
<evidence type="ECO:0000313" key="4">
    <source>
        <dbReference type="Proteomes" id="UP000600799"/>
    </source>
</evidence>
<sequence length="245" mass="27722">MSLIYFPIMVLTVLVYVLMPRSVVARLQEANRRKEIAARLKAMDQFVNKGERVLDFGAGRGDFLKHVARDFSVDIIGIDIIDYTDDDVEVLMFDGDRIPLPDKSVDVGMAAFVLHHIVDQERAMAELVRVCRSRIIIFEDTFFTPWQWVFVAWNDYYANIIMGSVRAWKSLGKFTIAKMPMPLTFRSVRGWSAFFGGYGLTTRSVQVRHNAIKPMSKVTFVLEVAPQTATVEPASKPAEPVPAMA</sequence>
<feature type="domain" description="Methyltransferase type 11" evidence="2">
    <location>
        <begin position="54"/>
        <end position="133"/>
    </location>
</feature>
<dbReference type="RefSeq" id="WP_196276406.1">
    <property type="nucleotide sequence ID" value="NZ_JADQDC010000009.1"/>
</dbReference>
<keyword evidence="3" id="KW-0489">Methyltransferase</keyword>